<name>I4D3B1_DESAJ</name>
<evidence type="ECO:0000259" key="7">
    <source>
        <dbReference type="PROSITE" id="PS50887"/>
    </source>
</evidence>
<keyword evidence="9" id="KW-1185">Reference proteome</keyword>
<evidence type="ECO:0000256" key="3">
    <source>
        <dbReference type="ARBA" id="ARBA00022692"/>
    </source>
</evidence>
<dbReference type="InterPro" id="IPR050469">
    <property type="entry name" value="Diguanylate_Cyclase"/>
</dbReference>
<dbReference type="Gene3D" id="3.30.70.270">
    <property type="match status" value="1"/>
</dbReference>
<keyword evidence="5 6" id="KW-0472">Membrane</keyword>
<dbReference type="HOGENOM" id="CLU_000445_11_1_9"/>
<dbReference type="InterPro" id="IPR043128">
    <property type="entry name" value="Rev_trsase/Diguanyl_cyclase"/>
</dbReference>
<dbReference type="InterPro" id="IPR029787">
    <property type="entry name" value="Nucleotide_cyclase"/>
</dbReference>
<proteinExistence type="predicted"/>
<keyword evidence="4 6" id="KW-1133">Transmembrane helix</keyword>
<dbReference type="AlphaFoldDB" id="I4D3B1"/>
<dbReference type="GO" id="GO:0071555">
    <property type="term" value="P:cell wall organization"/>
    <property type="evidence" value="ECO:0007669"/>
    <property type="project" value="InterPro"/>
</dbReference>
<evidence type="ECO:0000256" key="6">
    <source>
        <dbReference type="SAM" id="Phobius"/>
    </source>
</evidence>
<gene>
    <name evidence="8" type="ordered locus">Desaci_1257</name>
</gene>
<dbReference type="GO" id="GO:0005886">
    <property type="term" value="C:plasma membrane"/>
    <property type="evidence" value="ECO:0007669"/>
    <property type="project" value="UniProtKB-SubCell"/>
</dbReference>
<dbReference type="InterPro" id="IPR000160">
    <property type="entry name" value="GGDEF_dom"/>
</dbReference>
<dbReference type="PANTHER" id="PTHR45138:SF9">
    <property type="entry name" value="DIGUANYLATE CYCLASE DGCM-RELATED"/>
    <property type="match status" value="1"/>
</dbReference>
<protein>
    <submittedName>
        <fullName evidence="8">Diguanylate cyclase (GGDEF) domain-containing protein</fullName>
    </submittedName>
</protein>
<feature type="domain" description="GGDEF" evidence="7">
    <location>
        <begin position="225"/>
        <end position="359"/>
    </location>
</feature>
<organism evidence="8 9">
    <name type="scientific">Desulfosporosinus acidiphilus (strain DSM 22704 / JCM 16185 / SJ4)</name>
    <dbReference type="NCBI Taxonomy" id="646529"/>
    <lineage>
        <taxon>Bacteria</taxon>
        <taxon>Bacillati</taxon>
        <taxon>Bacillota</taxon>
        <taxon>Clostridia</taxon>
        <taxon>Eubacteriales</taxon>
        <taxon>Desulfitobacteriaceae</taxon>
        <taxon>Desulfosporosinus</taxon>
    </lineage>
</organism>
<feature type="transmembrane region" description="Helical" evidence="6">
    <location>
        <begin position="5"/>
        <end position="24"/>
    </location>
</feature>
<dbReference type="RefSeq" id="WP_014826292.1">
    <property type="nucleotide sequence ID" value="NC_018068.1"/>
</dbReference>
<comment type="subcellular location">
    <subcellularLocation>
        <location evidence="1">Cell membrane</location>
        <topology evidence="1">Multi-pass membrane protein</topology>
    </subcellularLocation>
</comment>
<evidence type="ECO:0000313" key="9">
    <source>
        <dbReference type="Proteomes" id="UP000002892"/>
    </source>
</evidence>
<feature type="transmembrane region" description="Helical" evidence="6">
    <location>
        <begin position="132"/>
        <end position="151"/>
    </location>
</feature>
<feature type="transmembrane region" description="Helical" evidence="6">
    <location>
        <begin position="105"/>
        <end position="125"/>
    </location>
</feature>
<dbReference type="GO" id="GO:0052621">
    <property type="term" value="F:diguanylate cyclase activity"/>
    <property type="evidence" value="ECO:0007669"/>
    <property type="project" value="TreeGrafter"/>
</dbReference>
<dbReference type="GO" id="GO:0043709">
    <property type="term" value="P:cell adhesion involved in single-species biofilm formation"/>
    <property type="evidence" value="ECO:0007669"/>
    <property type="project" value="TreeGrafter"/>
</dbReference>
<dbReference type="SUPFAM" id="SSF55073">
    <property type="entry name" value="Nucleotide cyclase"/>
    <property type="match status" value="1"/>
</dbReference>
<dbReference type="NCBIfam" id="TIGR00254">
    <property type="entry name" value="GGDEF"/>
    <property type="match status" value="1"/>
</dbReference>
<reference evidence="8 9" key="1">
    <citation type="journal article" date="2012" name="J. Bacteriol.">
        <title>Complete genome sequences of Desulfosporosinus orientis DSM765T, Desulfosporosinus youngiae DSM17734T, Desulfosporosinus meridiei DSM13257T, and Desulfosporosinus acidiphilus DSM22704T.</title>
        <authorList>
            <person name="Pester M."/>
            <person name="Brambilla E."/>
            <person name="Alazard D."/>
            <person name="Rattei T."/>
            <person name="Weinmaier T."/>
            <person name="Han J."/>
            <person name="Lucas S."/>
            <person name="Lapidus A."/>
            <person name="Cheng J.F."/>
            <person name="Goodwin L."/>
            <person name="Pitluck S."/>
            <person name="Peters L."/>
            <person name="Ovchinnikova G."/>
            <person name="Teshima H."/>
            <person name="Detter J.C."/>
            <person name="Han C.S."/>
            <person name="Tapia R."/>
            <person name="Land M.L."/>
            <person name="Hauser L."/>
            <person name="Kyrpides N.C."/>
            <person name="Ivanova N.N."/>
            <person name="Pagani I."/>
            <person name="Huntmann M."/>
            <person name="Wei C.L."/>
            <person name="Davenport K.W."/>
            <person name="Daligault H."/>
            <person name="Chain P.S."/>
            <person name="Chen A."/>
            <person name="Mavromatis K."/>
            <person name="Markowitz V."/>
            <person name="Szeto E."/>
            <person name="Mikhailova N."/>
            <person name="Pati A."/>
            <person name="Wagner M."/>
            <person name="Woyke T."/>
            <person name="Ollivier B."/>
            <person name="Klenk H.P."/>
            <person name="Spring S."/>
            <person name="Loy A."/>
        </authorList>
    </citation>
    <scope>NUCLEOTIDE SEQUENCE [LARGE SCALE GENOMIC DNA]</scope>
    <source>
        <strain evidence="9">DSM 22704 / JCM 16185 / SJ4</strain>
    </source>
</reference>
<evidence type="ECO:0000256" key="4">
    <source>
        <dbReference type="ARBA" id="ARBA00022989"/>
    </source>
</evidence>
<dbReference type="KEGG" id="dai:Desaci_1257"/>
<dbReference type="InterPro" id="IPR011620">
    <property type="entry name" value="Sig_transdc_His_kinase_LytS_TM"/>
</dbReference>
<evidence type="ECO:0000256" key="2">
    <source>
        <dbReference type="ARBA" id="ARBA00022475"/>
    </source>
</evidence>
<feature type="transmembrane region" description="Helical" evidence="6">
    <location>
        <begin position="69"/>
        <end position="93"/>
    </location>
</feature>
<evidence type="ECO:0000256" key="5">
    <source>
        <dbReference type="ARBA" id="ARBA00023136"/>
    </source>
</evidence>
<keyword evidence="3 6" id="KW-0812">Transmembrane</keyword>
<keyword evidence="2" id="KW-1003">Cell membrane</keyword>
<evidence type="ECO:0000313" key="8">
    <source>
        <dbReference type="EMBL" id="AFM40285.1"/>
    </source>
</evidence>
<dbReference type="GO" id="GO:0000155">
    <property type="term" value="F:phosphorelay sensor kinase activity"/>
    <property type="evidence" value="ECO:0007669"/>
    <property type="project" value="InterPro"/>
</dbReference>
<dbReference type="OrthoDB" id="9805474at2"/>
<dbReference type="GO" id="GO:1902201">
    <property type="term" value="P:negative regulation of bacterial-type flagellum-dependent cell motility"/>
    <property type="evidence" value="ECO:0007669"/>
    <property type="project" value="TreeGrafter"/>
</dbReference>
<dbReference type="eggNOG" id="COG3706">
    <property type="taxonomic scope" value="Bacteria"/>
</dbReference>
<dbReference type="STRING" id="646529.Desaci_1257"/>
<dbReference type="SMART" id="SM00267">
    <property type="entry name" value="GGDEF"/>
    <property type="match status" value="1"/>
</dbReference>
<sequence>MIRELIINIAIIIATISIGNQILINKKITPFSPYKLQIFFGLCSALLGIILMLYSIIITPSVIMDLRNIAVMLSATYCGFLSAMITGIILSLFRLLFQGQTMDSFLAALNILTITVCCALTAKYMTRRRLQWVVMSIYTLIFPTLTFIHTINNKILLIQTVIFYWISTIIVSIVVYIYLHYIDLLRFTYQRYREESFRDHRTGLLSVRQFDKEFNKLIDNLSTYSIISMLFLDIDYFKKVNDVYGHQNGDKVLEDIGKILLSSTSSTDIVSRNGGEEFSVILIECPQNIVLEVAERIRKAVQDHKFSLLDNKTINITISIGVAIYPYTVKNIEMLVEQADSALYQAKRTGRNKVVLANYEQF</sequence>
<dbReference type="CDD" id="cd01949">
    <property type="entry name" value="GGDEF"/>
    <property type="match status" value="1"/>
</dbReference>
<dbReference type="PANTHER" id="PTHR45138">
    <property type="entry name" value="REGULATORY COMPONENTS OF SENSORY TRANSDUCTION SYSTEM"/>
    <property type="match status" value="1"/>
</dbReference>
<dbReference type="PROSITE" id="PS50887">
    <property type="entry name" value="GGDEF"/>
    <property type="match status" value="1"/>
</dbReference>
<dbReference type="FunFam" id="3.30.70.270:FF:000001">
    <property type="entry name" value="Diguanylate cyclase domain protein"/>
    <property type="match status" value="1"/>
</dbReference>
<feature type="transmembrane region" description="Helical" evidence="6">
    <location>
        <begin position="157"/>
        <end position="179"/>
    </location>
</feature>
<dbReference type="Pfam" id="PF00990">
    <property type="entry name" value="GGDEF"/>
    <property type="match status" value="1"/>
</dbReference>
<accession>I4D3B1</accession>
<dbReference type="Proteomes" id="UP000002892">
    <property type="component" value="Chromosome"/>
</dbReference>
<dbReference type="Pfam" id="PF07694">
    <property type="entry name" value="5TM-5TMR_LYT"/>
    <property type="match status" value="1"/>
</dbReference>
<evidence type="ECO:0000256" key="1">
    <source>
        <dbReference type="ARBA" id="ARBA00004651"/>
    </source>
</evidence>
<dbReference type="EMBL" id="CP003639">
    <property type="protein sequence ID" value="AFM40285.1"/>
    <property type="molecule type" value="Genomic_DNA"/>
</dbReference>
<feature type="transmembrane region" description="Helical" evidence="6">
    <location>
        <begin position="36"/>
        <end position="57"/>
    </location>
</feature>